<dbReference type="PROSITE" id="PS50262">
    <property type="entry name" value="G_PROTEIN_RECEP_F1_2"/>
    <property type="match status" value="1"/>
</dbReference>
<keyword evidence="12" id="KW-1185">Reference proteome</keyword>
<dbReference type="Gene3D" id="1.20.1070.10">
    <property type="entry name" value="Rhodopsin 7-helix transmembrane proteins"/>
    <property type="match status" value="1"/>
</dbReference>
<feature type="domain" description="G-protein coupled receptors family 1 profile" evidence="11">
    <location>
        <begin position="43"/>
        <end position="398"/>
    </location>
</feature>
<keyword evidence="2" id="KW-1003">Cell membrane</keyword>
<sequence>MASTEASSDSDLPPLPDINNISKELAICRVFLNTFILISGFLGNSLILLVYKSKMRKNSTQILIMGLAGVDLTVCLCRIRNIFKFSYMALDRESPLITEVFAVPGRFALGMSGVLTGIIAFDRYDSVCRPHRRLFNRRRAKIALLGSFATSVFLEMPNFIGTILQSPNWRKTSHSIHITEYLIVLFLTIVCYGNVYATTRRRAKIRAEFLPPKNPVIPTISYKLNMQPDKTDASAIKTEFASTYKESSTPTPHASKPSTMFTTLKSSSSKSHQTFNAHKSAVEKSTPKELPLQNPPSAGVDTQEQRWAYRREVQMHIRLGKPHQTNPPLMRDFMQRRVTRMLFITGVVFLLAWLPYWIFIAADLFALNGGTLGEGVLAKLFSVAISVPFNSIVNPLIYGVANRHFRKECAVFFRRVC</sequence>
<feature type="transmembrane region" description="Helical" evidence="10">
    <location>
        <begin position="341"/>
        <end position="360"/>
    </location>
</feature>
<dbReference type="RefSeq" id="XP_022085437.1">
    <property type="nucleotide sequence ID" value="XM_022229745.1"/>
</dbReference>
<accession>A0A8B7XYW0</accession>
<evidence type="ECO:0000256" key="1">
    <source>
        <dbReference type="ARBA" id="ARBA00004651"/>
    </source>
</evidence>
<name>A0A8B7XYW0_ACAPL</name>
<dbReference type="PANTHER" id="PTHR24228:SF59">
    <property type="entry name" value="NEUROPEPTIDE RECEPTOR 15"/>
    <property type="match status" value="1"/>
</dbReference>
<evidence type="ECO:0000256" key="3">
    <source>
        <dbReference type="ARBA" id="ARBA00022692"/>
    </source>
</evidence>
<evidence type="ECO:0000256" key="6">
    <source>
        <dbReference type="ARBA" id="ARBA00023136"/>
    </source>
</evidence>
<feature type="transmembrane region" description="Helical" evidence="10">
    <location>
        <begin position="176"/>
        <end position="197"/>
    </location>
</feature>
<keyword evidence="5" id="KW-0297">G-protein coupled receptor</keyword>
<dbReference type="InterPro" id="IPR000276">
    <property type="entry name" value="GPCR_Rhodpsn"/>
</dbReference>
<evidence type="ECO:0000256" key="7">
    <source>
        <dbReference type="ARBA" id="ARBA00023170"/>
    </source>
</evidence>
<dbReference type="PRINTS" id="PR00237">
    <property type="entry name" value="GPCRRHODOPSN"/>
</dbReference>
<evidence type="ECO:0000256" key="2">
    <source>
        <dbReference type="ARBA" id="ARBA00022475"/>
    </source>
</evidence>
<feature type="transmembrane region" description="Helical" evidence="10">
    <location>
        <begin position="62"/>
        <end position="83"/>
    </location>
</feature>
<dbReference type="KEGG" id="aplc:110976443"/>
<dbReference type="SUPFAM" id="SSF81321">
    <property type="entry name" value="Family A G protein-coupled receptor-like"/>
    <property type="match status" value="1"/>
</dbReference>
<evidence type="ECO:0000256" key="9">
    <source>
        <dbReference type="SAM" id="MobiDB-lite"/>
    </source>
</evidence>
<evidence type="ECO:0000256" key="5">
    <source>
        <dbReference type="ARBA" id="ARBA00023040"/>
    </source>
</evidence>
<keyword evidence="4 10" id="KW-1133">Transmembrane helix</keyword>
<keyword evidence="8" id="KW-0807">Transducer</keyword>
<dbReference type="Proteomes" id="UP000694845">
    <property type="component" value="Unplaced"/>
</dbReference>
<evidence type="ECO:0000313" key="13">
    <source>
        <dbReference type="RefSeq" id="XP_022085437.1"/>
    </source>
</evidence>
<dbReference type="PANTHER" id="PTHR24228">
    <property type="entry name" value="B2 BRADYKININ RECEPTOR/ANGIOTENSIN II RECEPTOR"/>
    <property type="match status" value="1"/>
</dbReference>
<keyword evidence="3 10" id="KW-0812">Transmembrane</keyword>
<feature type="transmembrane region" description="Helical" evidence="10">
    <location>
        <begin position="380"/>
        <end position="401"/>
    </location>
</feature>
<feature type="transmembrane region" description="Helical" evidence="10">
    <location>
        <begin position="103"/>
        <end position="121"/>
    </location>
</feature>
<evidence type="ECO:0000256" key="10">
    <source>
        <dbReference type="SAM" id="Phobius"/>
    </source>
</evidence>
<evidence type="ECO:0000313" key="12">
    <source>
        <dbReference type="Proteomes" id="UP000694845"/>
    </source>
</evidence>
<dbReference type="GO" id="GO:0004930">
    <property type="term" value="F:G protein-coupled receptor activity"/>
    <property type="evidence" value="ECO:0007669"/>
    <property type="project" value="UniProtKB-KW"/>
</dbReference>
<organism evidence="12 13">
    <name type="scientific">Acanthaster planci</name>
    <name type="common">Crown-of-thorns starfish</name>
    <dbReference type="NCBI Taxonomy" id="133434"/>
    <lineage>
        <taxon>Eukaryota</taxon>
        <taxon>Metazoa</taxon>
        <taxon>Echinodermata</taxon>
        <taxon>Eleutherozoa</taxon>
        <taxon>Asterozoa</taxon>
        <taxon>Asteroidea</taxon>
        <taxon>Valvatacea</taxon>
        <taxon>Valvatida</taxon>
        <taxon>Acanthasteridae</taxon>
        <taxon>Acanthaster</taxon>
    </lineage>
</organism>
<evidence type="ECO:0000256" key="4">
    <source>
        <dbReference type="ARBA" id="ARBA00022989"/>
    </source>
</evidence>
<dbReference type="OrthoDB" id="5969463at2759"/>
<dbReference type="GeneID" id="110976443"/>
<proteinExistence type="predicted"/>
<feature type="transmembrane region" description="Helical" evidence="10">
    <location>
        <begin position="30"/>
        <end position="50"/>
    </location>
</feature>
<feature type="transmembrane region" description="Helical" evidence="10">
    <location>
        <begin position="142"/>
        <end position="164"/>
    </location>
</feature>
<evidence type="ECO:0000256" key="8">
    <source>
        <dbReference type="ARBA" id="ARBA00023224"/>
    </source>
</evidence>
<feature type="region of interest" description="Disordered" evidence="9">
    <location>
        <begin position="244"/>
        <end position="303"/>
    </location>
</feature>
<keyword evidence="6 10" id="KW-0472">Membrane</keyword>
<gene>
    <name evidence="13" type="primary">LOC110976443</name>
</gene>
<reference evidence="13" key="1">
    <citation type="submission" date="2025-08" db="UniProtKB">
        <authorList>
            <consortium name="RefSeq"/>
        </authorList>
    </citation>
    <scope>IDENTIFICATION</scope>
</reference>
<dbReference type="CDD" id="cd00637">
    <property type="entry name" value="7tm_classA_rhodopsin-like"/>
    <property type="match status" value="1"/>
</dbReference>
<comment type="subcellular location">
    <subcellularLocation>
        <location evidence="1">Cell membrane</location>
        <topology evidence="1">Multi-pass membrane protein</topology>
    </subcellularLocation>
</comment>
<dbReference type="GO" id="GO:0005886">
    <property type="term" value="C:plasma membrane"/>
    <property type="evidence" value="ECO:0007669"/>
    <property type="project" value="UniProtKB-SubCell"/>
</dbReference>
<dbReference type="Pfam" id="PF00001">
    <property type="entry name" value="7tm_1"/>
    <property type="match status" value="1"/>
</dbReference>
<protein>
    <submittedName>
        <fullName evidence="13">Uncharacterized protein LOC110976443</fullName>
    </submittedName>
</protein>
<evidence type="ECO:0000259" key="11">
    <source>
        <dbReference type="PROSITE" id="PS50262"/>
    </source>
</evidence>
<dbReference type="OMA" id="TENSTHR"/>
<feature type="compositionally biased region" description="Polar residues" evidence="9">
    <location>
        <begin position="244"/>
        <end position="277"/>
    </location>
</feature>
<dbReference type="AlphaFoldDB" id="A0A8B7XYW0"/>
<dbReference type="InterPro" id="IPR017452">
    <property type="entry name" value="GPCR_Rhodpsn_7TM"/>
</dbReference>
<keyword evidence="7" id="KW-0675">Receptor</keyword>